<comment type="caution">
    <text evidence="1">The sequence shown here is derived from an EMBL/GenBank/DDBJ whole genome shotgun (WGS) entry which is preliminary data.</text>
</comment>
<protein>
    <submittedName>
        <fullName evidence="1">Uncharacterized protein</fullName>
    </submittedName>
</protein>
<gene>
    <name evidence="1" type="ORF">RDB_LOCUS15493</name>
</gene>
<dbReference type="Proteomes" id="UP000663853">
    <property type="component" value="Unassembled WGS sequence"/>
</dbReference>
<proteinExistence type="predicted"/>
<name>A0A8H3ADH7_9AGAM</name>
<evidence type="ECO:0000313" key="1">
    <source>
        <dbReference type="EMBL" id="CAE6423569.1"/>
    </source>
</evidence>
<sequence length="423" mass="47877">MMAESIRLQIAIMLSNQRPPGYESTAQDITCPPSYAESVGPLDSPAGFIDHTDSEQHPLQGVKYIPNIPSTPVMGHCETKTVNTLSLYTGNISITASFKALDGVLHDLHTCVKGIIWPSELDFPMNTDNVLILPDTKKNKPFIKRLRKLNGLWWRLDAIPTHNNEQLKAKHGATDIVIRGYIRMMNDHILDLHAKFVETVKAAGAALDNVYSVLTSCIKKFKYPSELDFPANAESPLLFIDNGKSQLFIDQLCTLDKLRTMLARIRTHGNEQLENKHRTISVAIGQEFQRMKDHQLKLWEKFEEAKQSINAAKVALDVIYGSLDNYVKKFRYPSELDFPANATSPMIFISNEKSKPFIDQLFELNNLRTILAAIPTHGDKQLKKRHEHVNAAVGEALRRMGEHQLKLYVKHTKSYQPQLTGWV</sequence>
<evidence type="ECO:0000313" key="2">
    <source>
        <dbReference type="Proteomes" id="UP000663853"/>
    </source>
</evidence>
<dbReference type="EMBL" id="CAJMXA010000269">
    <property type="protein sequence ID" value="CAE6423569.1"/>
    <property type="molecule type" value="Genomic_DNA"/>
</dbReference>
<dbReference type="AlphaFoldDB" id="A0A8H3ADH7"/>
<reference evidence="1" key="1">
    <citation type="submission" date="2021-01" db="EMBL/GenBank/DDBJ databases">
        <authorList>
            <person name="Kaushik A."/>
        </authorList>
    </citation>
    <scope>NUCLEOTIDE SEQUENCE</scope>
    <source>
        <strain evidence="1">AG6-10EEA</strain>
    </source>
</reference>
<accession>A0A8H3ADH7</accession>
<organism evidence="1 2">
    <name type="scientific">Rhizoctonia solani</name>
    <dbReference type="NCBI Taxonomy" id="456999"/>
    <lineage>
        <taxon>Eukaryota</taxon>
        <taxon>Fungi</taxon>
        <taxon>Dikarya</taxon>
        <taxon>Basidiomycota</taxon>
        <taxon>Agaricomycotina</taxon>
        <taxon>Agaricomycetes</taxon>
        <taxon>Cantharellales</taxon>
        <taxon>Ceratobasidiaceae</taxon>
        <taxon>Rhizoctonia</taxon>
    </lineage>
</organism>